<feature type="transmembrane region" description="Helical" evidence="1">
    <location>
        <begin position="113"/>
        <end position="131"/>
    </location>
</feature>
<organism evidence="2 3">
    <name type="scientific">Heterorhabditis bacteriophora</name>
    <name type="common">Entomopathogenic nematode worm</name>
    <dbReference type="NCBI Taxonomy" id="37862"/>
    <lineage>
        <taxon>Eukaryota</taxon>
        <taxon>Metazoa</taxon>
        <taxon>Ecdysozoa</taxon>
        <taxon>Nematoda</taxon>
        <taxon>Chromadorea</taxon>
        <taxon>Rhabditida</taxon>
        <taxon>Rhabditina</taxon>
        <taxon>Rhabditomorpha</taxon>
        <taxon>Strongyloidea</taxon>
        <taxon>Heterorhabditidae</taxon>
        <taxon>Heterorhabditis</taxon>
    </lineage>
</organism>
<keyword evidence="2" id="KW-1185">Reference proteome</keyword>
<reference evidence="3" key="1">
    <citation type="submission" date="2016-11" db="UniProtKB">
        <authorList>
            <consortium name="WormBaseParasite"/>
        </authorList>
    </citation>
    <scope>IDENTIFICATION</scope>
</reference>
<feature type="transmembrane region" description="Helical" evidence="1">
    <location>
        <begin position="137"/>
        <end position="157"/>
    </location>
</feature>
<keyword evidence="1" id="KW-1133">Transmembrane helix</keyword>
<dbReference type="AlphaFoldDB" id="A0A1I7WQU3"/>
<dbReference type="WBParaSite" id="Hba_07526">
    <property type="protein sequence ID" value="Hba_07526"/>
    <property type="gene ID" value="Hba_07526"/>
</dbReference>
<dbReference type="Proteomes" id="UP000095283">
    <property type="component" value="Unplaced"/>
</dbReference>
<evidence type="ECO:0000313" key="3">
    <source>
        <dbReference type="WBParaSite" id="Hba_07526"/>
    </source>
</evidence>
<keyword evidence="1" id="KW-0472">Membrane</keyword>
<name>A0A1I7WQU3_HETBA</name>
<proteinExistence type="predicted"/>
<sequence>MKTLKIREKKTDHQTYVLEISAAYRPSASKLTAGSVDCGLLREWPKPPPQPAPYLRQECTHTINNYFSFPLAIRNMPRWRRSLGTDGSSHITECFTPFVVYLYSHNNTLNLRYFLRFFVLYLFFSFSISSFKILLDIFQIGQFLIVCQLLYSLFFYFPCSSNTLSRFALIFKIITRLHFIFYGCYASSLEICEISIIKTTVPLFILKNPLMEHYSTRQTHILSRLRRRFTRRDFRIEVIYSGILATFLRNNKSANYLIDLSLSARGRRNLSNSSHFITLSDSHWNNTSSAHVKTLRTEESIHSRWTLHLRQLRTMVDTGY</sequence>
<evidence type="ECO:0000313" key="2">
    <source>
        <dbReference type="Proteomes" id="UP000095283"/>
    </source>
</evidence>
<evidence type="ECO:0000256" key="1">
    <source>
        <dbReference type="SAM" id="Phobius"/>
    </source>
</evidence>
<keyword evidence="1" id="KW-0812">Transmembrane</keyword>
<accession>A0A1I7WQU3</accession>
<protein>
    <submittedName>
        <fullName evidence="3">Uncharacterized protein</fullName>
    </submittedName>
</protein>